<organism evidence="1 2">
    <name type="scientific">Vitis vinifera</name>
    <name type="common">Grape</name>
    <dbReference type="NCBI Taxonomy" id="29760"/>
    <lineage>
        <taxon>Eukaryota</taxon>
        <taxon>Viridiplantae</taxon>
        <taxon>Streptophyta</taxon>
        <taxon>Embryophyta</taxon>
        <taxon>Tracheophyta</taxon>
        <taxon>Spermatophyta</taxon>
        <taxon>Magnoliopsida</taxon>
        <taxon>eudicotyledons</taxon>
        <taxon>Gunneridae</taxon>
        <taxon>Pentapetalae</taxon>
        <taxon>rosids</taxon>
        <taxon>Vitales</taxon>
        <taxon>Vitaceae</taxon>
        <taxon>Viteae</taxon>
        <taxon>Vitis</taxon>
    </lineage>
</organism>
<proteinExistence type="predicted"/>
<sequence>MAKPEEYRPCYHSYIRPKRCMFSRSLYLSSLFGFAQGSRQAINNTIEQDITGRAPWISLCHAANFQYAMGDVISFIRPELCCAHQWGGCQKESVRCMPNPTVNRHFLRKFIAAVSFRMLAI</sequence>
<evidence type="ECO:0000313" key="1">
    <source>
        <dbReference type="EMBL" id="RVW78974.1"/>
    </source>
</evidence>
<accession>A0A438H2Y2</accession>
<protein>
    <submittedName>
        <fullName evidence="1">Uncharacterized protein</fullName>
    </submittedName>
</protein>
<dbReference type="Proteomes" id="UP000288805">
    <property type="component" value="Unassembled WGS sequence"/>
</dbReference>
<name>A0A438H2Y2_VITVI</name>
<gene>
    <name evidence="1" type="ORF">CK203_040165</name>
</gene>
<comment type="caution">
    <text evidence="1">The sequence shown here is derived from an EMBL/GenBank/DDBJ whole genome shotgun (WGS) entry which is preliminary data.</text>
</comment>
<evidence type="ECO:0000313" key="2">
    <source>
        <dbReference type="Proteomes" id="UP000288805"/>
    </source>
</evidence>
<dbReference type="EMBL" id="QGNW01000287">
    <property type="protein sequence ID" value="RVW78974.1"/>
    <property type="molecule type" value="Genomic_DNA"/>
</dbReference>
<dbReference type="AlphaFoldDB" id="A0A438H2Y2"/>
<reference evidence="1 2" key="1">
    <citation type="journal article" date="2018" name="PLoS Genet.">
        <title>Population sequencing reveals clonal diversity and ancestral inbreeding in the grapevine cultivar Chardonnay.</title>
        <authorList>
            <person name="Roach M.J."/>
            <person name="Johnson D.L."/>
            <person name="Bohlmann J."/>
            <person name="van Vuuren H.J."/>
            <person name="Jones S.J."/>
            <person name="Pretorius I.S."/>
            <person name="Schmidt S.A."/>
            <person name="Borneman A.R."/>
        </authorList>
    </citation>
    <scope>NUCLEOTIDE SEQUENCE [LARGE SCALE GENOMIC DNA]</scope>
    <source>
        <strain evidence="2">cv. Chardonnay</strain>
        <tissue evidence="1">Leaf</tissue>
    </source>
</reference>